<dbReference type="GO" id="GO:0006281">
    <property type="term" value="P:DNA repair"/>
    <property type="evidence" value="ECO:0007669"/>
    <property type="project" value="UniProtKB-KW"/>
</dbReference>
<dbReference type="Gene3D" id="3.40.50.300">
    <property type="entry name" value="P-loop containing nucleotide triphosphate hydrolases"/>
    <property type="match status" value="2"/>
</dbReference>
<proteinExistence type="inferred from homology"/>
<dbReference type="EMBL" id="VSSQ01000068">
    <property type="protein sequence ID" value="MPL72755.1"/>
    <property type="molecule type" value="Genomic_DNA"/>
</dbReference>
<comment type="function">
    <text evidence="1">May be involved in recombinational repair of damaged DNA.</text>
</comment>
<dbReference type="InterPro" id="IPR004604">
    <property type="entry name" value="DNA_recomb/repair_RecN"/>
</dbReference>
<dbReference type="InterPro" id="IPR003395">
    <property type="entry name" value="RecF/RecN/SMC_N"/>
</dbReference>
<evidence type="ECO:0000256" key="9">
    <source>
        <dbReference type="SAM" id="Coils"/>
    </source>
</evidence>
<keyword evidence="9" id="KW-0175">Coiled coil</keyword>
<feature type="coiled-coil region" evidence="9">
    <location>
        <begin position="164"/>
        <end position="221"/>
    </location>
</feature>
<accession>A0A644U0K1</accession>
<evidence type="ECO:0000256" key="1">
    <source>
        <dbReference type="ARBA" id="ARBA00003618"/>
    </source>
</evidence>
<protein>
    <recommendedName>
        <fullName evidence="3">DNA repair protein RecN</fullName>
    </recommendedName>
    <alternativeName>
        <fullName evidence="8">Recombination protein N</fullName>
    </alternativeName>
</protein>
<evidence type="ECO:0000256" key="7">
    <source>
        <dbReference type="ARBA" id="ARBA00023204"/>
    </source>
</evidence>
<dbReference type="SUPFAM" id="SSF52540">
    <property type="entry name" value="P-loop containing nucleoside triphosphate hydrolases"/>
    <property type="match status" value="2"/>
</dbReference>
<organism evidence="11">
    <name type="scientific">bioreactor metagenome</name>
    <dbReference type="NCBI Taxonomy" id="1076179"/>
    <lineage>
        <taxon>unclassified sequences</taxon>
        <taxon>metagenomes</taxon>
        <taxon>ecological metagenomes</taxon>
    </lineage>
</organism>
<keyword evidence="7" id="KW-0234">DNA repair</keyword>
<dbReference type="InterPro" id="IPR027417">
    <property type="entry name" value="P-loop_NTPase"/>
</dbReference>
<dbReference type="GO" id="GO:0043590">
    <property type="term" value="C:bacterial nucleoid"/>
    <property type="evidence" value="ECO:0007669"/>
    <property type="project" value="TreeGrafter"/>
</dbReference>
<dbReference type="AlphaFoldDB" id="A0A644U0K1"/>
<evidence type="ECO:0000256" key="8">
    <source>
        <dbReference type="ARBA" id="ARBA00033408"/>
    </source>
</evidence>
<dbReference type="GO" id="GO:0009432">
    <property type="term" value="P:SOS response"/>
    <property type="evidence" value="ECO:0007669"/>
    <property type="project" value="TreeGrafter"/>
</dbReference>
<comment type="caution">
    <text evidence="11">The sequence shown here is derived from an EMBL/GenBank/DDBJ whole genome shotgun (WGS) entry which is preliminary data.</text>
</comment>
<sequence>MLQNLKIENYALIRKMDIPFNKGFIAITGETGAGKSIMLGALGLILGQRADSNVLWDKEKKCIVEAVFELDDSFNAFFDANDLDFSSQTTIRREITSNGKSRAFINDTPVQLNTMKELGERLIDIHSQHNTLTLKNSSFQFSIIDSYINNQALFTNYQSFYTNWRKLSNEIADLEKREAEFQKESSYYQFLSEEFESANLIQGEQEELEQEIDLLSNAEQIKTNIVESINYLEAEETLGAINLIQLTRQNISKIASHHKSLDEIFKRLDSSYIELKDILSELTIFGDSININSERLLLVQERLELIYKLEKKHTVNSLEELLKVRDEIDEKLLVSSNLSEKIEKLKKEEKEIFSQLSLLAKEITKERKLSSQSIEKEILPLLMDMGMKDAVLKINITTNDTLSSNGENDIEFLFNANKGGELQPISKVISGGELSRLMLALKAVMNNKGAMPTIIFDEIDTGVSGDIASKVGNIMKLISQNHQVIAITHLPQIAAKADSHFKVFKNNTEESTYSEMKILSQEERIEEIATIISDGNITPSAKALAKELLF</sequence>
<dbReference type="Pfam" id="PF02463">
    <property type="entry name" value="SMC_N"/>
    <property type="match status" value="1"/>
</dbReference>
<reference evidence="11" key="1">
    <citation type="submission" date="2019-08" db="EMBL/GenBank/DDBJ databases">
        <authorList>
            <person name="Kucharzyk K."/>
            <person name="Murdoch R.W."/>
            <person name="Higgins S."/>
            <person name="Loffler F."/>
        </authorList>
    </citation>
    <scope>NUCLEOTIDE SEQUENCE</scope>
</reference>
<keyword evidence="6" id="KW-0067">ATP-binding</keyword>
<dbReference type="NCBIfam" id="TIGR00634">
    <property type="entry name" value="recN"/>
    <property type="match status" value="1"/>
</dbReference>
<dbReference type="PANTHER" id="PTHR11059:SF0">
    <property type="entry name" value="DNA REPAIR PROTEIN RECN"/>
    <property type="match status" value="1"/>
</dbReference>
<evidence type="ECO:0000313" key="11">
    <source>
        <dbReference type="EMBL" id="MPL72755.1"/>
    </source>
</evidence>
<evidence type="ECO:0000256" key="4">
    <source>
        <dbReference type="ARBA" id="ARBA00022741"/>
    </source>
</evidence>
<keyword evidence="5" id="KW-0227">DNA damage</keyword>
<dbReference type="GO" id="GO:0006310">
    <property type="term" value="P:DNA recombination"/>
    <property type="evidence" value="ECO:0007669"/>
    <property type="project" value="InterPro"/>
</dbReference>
<evidence type="ECO:0000256" key="6">
    <source>
        <dbReference type="ARBA" id="ARBA00022840"/>
    </source>
</evidence>
<comment type="similarity">
    <text evidence="2">Belongs to the RecN family.</text>
</comment>
<evidence type="ECO:0000259" key="10">
    <source>
        <dbReference type="Pfam" id="PF02463"/>
    </source>
</evidence>
<feature type="domain" description="RecF/RecN/SMC N-terminal" evidence="10">
    <location>
        <begin position="2"/>
        <end position="509"/>
    </location>
</feature>
<dbReference type="GO" id="GO:0005524">
    <property type="term" value="F:ATP binding"/>
    <property type="evidence" value="ECO:0007669"/>
    <property type="project" value="UniProtKB-KW"/>
</dbReference>
<dbReference type="PANTHER" id="PTHR11059">
    <property type="entry name" value="DNA REPAIR PROTEIN RECN"/>
    <property type="match status" value="1"/>
</dbReference>
<gene>
    <name evidence="11" type="primary">recN_6</name>
    <name evidence="11" type="ORF">SDC9_18545</name>
</gene>
<keyword evidence="4" id="KW-0547">Nucleotide-binding</keyword>
<dbReference type="CDD" id="cd03241">
    <property type="entry name" value="ABC_RecN"/>
    <property type="match status" value="2"/>
</dbReference>
<evidence type="ECO:0000256" key="3">
    <source>
        <dbReference type="ARBA" id="ARBA00021315"/>
    </source>
</evidence>
<dbReference type="PIRSF" id="PIRSF003128">
    <property type="entry name" value="RecN"/>
    <property type="match status" value="1"/>
</dbReference>
<feature type="coiled-coil region" evidence="9">
    <location>
        <begin position="328"/>
        <end position="362"/>
    </location>
</feature>
<evidence type="ECO:0000256" key="2">
    <source>
        <dbReference type="ARBA" id="ARBA00009441"/>
    </source>
</evidence>
<name>A0A644U0K1_9ZZZZ</name>
<evidence type="ECO:0000256" key="5">
    <source>
        <dbReference type="ARBA" id="ARBA00022763"/>
    </source>
</evidence>